<organism evidence="1 2">
    <name type="scientific">Cricetulus griseus</name>
    <name type="common">Chinese hamster</name>
    <name type="synonym">Cricetulus barabensis griseus</name>
    <dbReference type="NCBI Taxonomy" id="10029"/>
    <lineage>
        <taxon>Eukaryota</taxon>
        <taxon>Metazoa</taxon>
        <taxon>Chordata</taxon>
        <taxon>Craniata</taxon>
        <taxon>Vertebrata</taxon>
        <taxon>Euteleostomi</taxon>
        <taxon>Mammalia</taxon>
        <taxon>Eutheria</taxon>
        <taxon>Euarchontoglires</taxon>
        <taxon>Glires</taxon>
        <taxon>Rodentia</taxon>
        <taxon>Myomorpha</taxon>
        <taxon>Muroidea</taxon>
        <taxon>Cricetidae</taxon>
        <taxon>Cricetinae</taxon>
        <taxon>Cricetulus</taxon>
    </lineage>
</organism>
<proteinExistence type="predicted"/>
<reference evidence="2" key="1">
    <citation type="journal article" date="2011" name="Nat. Biotechnol.">
        <title>The genomic sequence of the Chinese hamster ovary (CHO)-K1 cell line.</title>
        <authorList>
            <person name="Xu X."/>
            <person name="Nagarajan H."/>
            <person name="Lewis N.E."/>
            <person name="Pan S."/>
            <person name="Cai Z."/>
            <person name="Liu X."/>
            <person name="Chen W."/>
            <person name="Xie M."/>
            <person name="Wang W."/>
            <person name="Hammond S."/>
            <person name="Andersen M.R."/>
            <person name="Neff N."/>
            <person name="Passarelli B."/>
            <person name="Koh W."/>
            <person name="Fan H.C."/>
            <person name="Wang J."/>
            <person name="Gui Y."/>
            <person name="Lee K.H."/>
            <person name="Betenbaugh M.J."/>
            <person name="Quake S.R."/>
            <person name="Famili I."/>
            <person name="Palsson B.O."/>
            <person name="Wang J."/>
        </authorList>
    </citation>
    <scope>NUCLEOTIDE SEQUENCE [LARGE SCALE GENOMIC DNA]</scope>
    <source>
        <strain evidence="2">CHO K1 cell line</strain>
    </source>
</reference>
<dbReference type="AlphaFoldDB" id="G3I9U5"/>
<dbReference type="InParanoid" id="G3I9U5"/>
<dbReference type="EMBL" id="JH001646">
    <property type="protein sequence ID" value="EGW03642.1"/>
    <property type="molecule type" value="Genomic_DNA"/>
</dbReference>
<name>G3I9U5_CRIGR</name>
<gene>
    <name evidence="1" type="ORF">I79_020355</name>
</gene>
<evidence type="ECO:0000313" key="1">
    <source>
        <dbReference type="EMBL" id="EGW03642.1"/>
    </source>
</evidence>
<sequence>MKHTPKKGVGSGVGNTGSFFSSLPAAAPAFPKQQHLQAGAQLEGRAQFNKTGTLTFSPVGLIL</sequence>
<protein>
    <submittedName>
        <fullName evidence="1">Uncharacterized protein</fullName>
    </submittedName>
</protein>
<evidence type="ECO:0000313" key="2">
    <source>
        <dbReference type="Proteomes" id="UP000001075"/>
    </source>
</evidence>
<accession>G3I9U5</accession>
<dbReference type="Proteomes" id="UP000001075">
    <property type="component" value="Unassembled WGS sequence"/>
</dbReference>